<dbReference type="EMBL" id="CAJZAG010000002">
    <property type="protein sequence ID" value="CAG9167395.1"/>
    <property type="molecule type" value="Genomic_DNA"/>
</dbReference>
<reference evidence="1 2" key="1">
    <citation type="submission" date="2021-08" db="EMBL/GenBank/DDBJ databases">
        <authorList>
            <person name="Peeters C."/>
        </authorList>
    </citation>
    <scope>NUCLEOTIDE SEQUENCE [LARGE SCALE GENOMIC DNA]</scope>
    <source>
        <strain evidence="1 2">LMG 32289</strain>
    </source>
</reference>
<dbReference type="RefSeq" id="WP_223983625.1">
    <property type="nucleotide sequence ID" value="NZ_CAJZAG010000002.1"/>
</dbReference>
<protein>
    <submittedName>
        <fullName evidence="1">Uncharacterized protein</fullName>
    </submittedName>
</protein>
<dbReference type="Proteomes" id="UP000706525">
    <property type="component" value="Unassembled WGS sequence"/>
</dbReference>
<comment type="caution">
    <text evidence="1">The sequence shown here is derived from an EMBL/GenBank/DDBJ whole genome shotgun (WGS) entry which is preliminary data.</text>
</comment>
<organism evidence="1 2">
    <name type="scientific">Cupriavidus pampae</name>
    <dbReference type="NCBI Taxonomy" id="659251"/>
    <lineage>
        <taxon>Bacteria</taxon>
        <taxon>Pseudomonadati</taxon>
        <taxon>Pseudomonadota</taxon>
        <taxon>Betaproteobacteria</taxon>
        <taxon>Burkholderiales</taxon>
        <taxon>Burkholderiaceae</taxon>
        <taxon>Cupriavidus</taxon>
    </lineage>
</organism>
<sequence>MTPPDTYAGWSTCLEVFERASEDEAVMQAMNAGSLSWTGGVANLFSERVSGVVNQRLTRIANDISRDLRFAGDHGVLANAMLNARHKLALLHRFSRCAPFPQALSELVQSQVRGYAEQAQQSLEDTARSDRSGQLATIVRNNSLLRYADQTTASQPVVDRAVAQRANATDTAGNRRRRTFLS</sequence>
<proteinExistence type="predicted"/>
<accession>A0ABM8WJ12</accession>
<gene>
    <name evidence="1" type="ORF">LMG32289_01380</name>
</gene>
<name>A0ABM8WJ12_9BURK</name>
<evidence type="ECO:0000313" key="2">
    <source>
        <dbReference type="Proteomes" id="UP000706525"/>
    </source>
</evidence>
<keyword evidence="2" id="KW-1185">Reference proteome</keyword>
<evidence type="ECO:0000313" key="1">
    <source>
        <dbReference type="EMBL" id="CAG9167395.1"/>
    </source>
</evidence>